<sequence>MLRHCPIPGFATASPRRKMPKAPAEKKPSRGPEPESDKEPPPPQKVLRIFSINIIAQGLPFCRRRVSEPQPRGRLSTRLKCQRLPRAQPAPAAPSKTAFCQAPASESRLLKNFVATIAFIAPCHCFYCAVRTSWNVKGVNVHRHIKPRCWLISAYTGAPESPRHDARPEIPRPRRRSPDDAR</sequence>
<comment type="caution">
    <text evidence="2">The sequence shown here is derived from an EMBL/GenBank/DDBJ whole genome shotgun (WGS) entry which is preliminary data.</text>
</comment>
<feature type="region of interest" description="Disordered" evidence="1">
    <location>
        <begin position="158"/>
        <end position="182"/>
    </location>
</feature>
<dbReference type="OrthoDB" id="8962947at2759"/>
<organism evidence="2 3">
    <name type="scientific">Synaphobranchus kaupii</name>
    <name type="common">Kaup's arrowtooth eel</name>
    <dbReference type="NCBI Taxonomy" id="118154"/>
    <lineage>
        <taxon>Eukaryota</taxon>
        <taxon>Metazoa</taxon>
        <taxon>Chordata</taxon>
        <taxon>Craniata</taxon>
        <taxon>Vertebrata</taxon>
        <taxon>Euteleostomi</taxon>
        <taxon>Actinopterygii</taxon>
        <taxon>Neopterygii</taxon>
        <taxon>Teleostei</taxon>
        <taxon>Anguilliformes</taxon>
        <taxon>Synaphobranchidae</taxon>
        <taxon>Synaphobranchus</taxon>
    </lineage>
</organism>
<feature type="compositionally biased region" description="Basic and acidic residues" evidence="1">
    <location>
        <begin position="161"/>
        <end position="182"/>
    </location>
</feature>
<reference evidence="2" key="1">
    <citation type="journal article" date="2023" name="Science">
        <title>Genome structures resolve the early diversification of teleost fishes.</title>
        <authorList>
            <person name="Parey E."/>
            <person name="Louis A."/>
            <person name="Montfort J."/>
            <person name="Bouchez O."/>
            <person name="Roques C."/>
            <person name="Iampietro C."/>
            <person name="Lluch J."/>
            <person name="Castinel A."/>
            <person name="Donnadieu C."/>
            <person name="Desvignes T."/>
            <person name="Floi Bucao C."/>
            <person name="Jouanno E."/>
            <person name="Wen M."/>
            <person name="Mejri S."/>
            <person name="Dirks R."/>
            <person name="Jansen H."/>
            <person name="Henkel C."/>
            <person name="Chen W.J."/>
            <person name="Zahm M."/>
            <person name="Cabau C."/>
            <person name="Klopp C."/>
            <person name="Thompson A.W."/>
            <person name="Robinson-Rechavi M."/>
            <person name="Braasch I."/>
            <person name="Lecointre G."/>
            <person name="Bobe J."/>
            <person name="Postlethwait J.H."/>
            <person name="Berthelot C."/>
            <person name="Roest Crollius H."/>
            <person name="Guiguen Y."/>
        </authorList>
    </citation>
    <scope>NUCLEOTIDE SEQUENCE</scope>
    <source>
        <strain evidence="2">WJC10195</strain>
    </source>
</reference>
<evidence type="ECO:0000313" key="3">
    <source>
        <dbReference type="Proteomes" id="UP001152622"/>
    </source>
</evidence>
<evidence type="ECO:0000256" key="1">
    <source>
        <dbReference type="SAM" id="MobiDB-lite"/>
    </source>
</evidence>
<dbReference type="EMBL" id="JAINUF010000020">
    <property type="protein sequence ID" value="KAJ8335667.1"/>
    <property type="molecule type" value="Genomic_DNA"/>
</dbReference>
<evidence type="ECO:0000313" key="2">
    <source>
        <dbReference type="EMBL" id="KAJ8335667.1"/>
    </source>
</evidence>
<accession>A0A9Q1EBE1</accession>
<feature type="compositionally biased region" description="Basic and acidic residues" evidence="1">
    <location>
        <begin position="23"/>
        <end position="40"/>
    </location>
</feature>
<keyword evidence="3" id="KW-1185">Reference proteome</keyword>
<name>A0A9Q1EBE1_SYNKA</name>
<proteinExistence type="predicted"/>
<feature type="region of interest" description="Disordered" evidence="1">
    <location>
        <begin position="1"/>
        <end position="44"/>
    </location>
</feature>
<protein>
    <submittedName>
        <fullName evidence="2">Uncharacterized protein</fullName>
    </submittedName>
</protein>
<dbReference type="AlphaFoldDB" id="A0A9Q1EBE1"/>
<dbReference type="Proteomes" id="UP001152622">
    <property type="component" value="Chromosome 20"/>
</dbReference>
<gene>
    <name evidence="2" type="ORF">SKAU_G00390090</name>
</gene>